<comment type="caution">
    <text evidence="1">The sequence shown here is derived from an EMBL/GenBank/DDBJ whole genome shotgun (WGS) entry which is preliminary data.</text>
</comment>
<dbReference type="Proteomes" id="UP001596156">
    <property type="component" value="Unassembled WGS sequence"/>
</dbReference>
<organism evidence="1 2">
    <name type="scientific">Streptomyces fimbriatus</name>
    <dbReference type="NCBI Taxonomy" id="68197"/>
    <lineage>
        <taxon>Bacteria</taxon>
        <taxon>Bacillati</taxon>
        <taxon>Actinomycetota</taxon>
        <taxon>Actinomycetes</taxon>
        <taxon>Kitasatosporales</taxon>
        <taxon>Streptomycetaceae</taxon>
        <taxon>Streptomyces</taxon>
    </lineage>
</organism>
<evidence type="ECO:0000313" key="1">
    <source>
        <dbReference type="EMBL" id="MFC5224752.1"/>
    </source>
</evidence>
<dbReference type="EMBL" id="JBHSKL010000011">
    <property type="protein sequence ID" value="MFC5224752.1"/>
    <property type="molecule type" value="Genomic_DNA"/>
</dbReference>
<sequence length="190" mass="20626">MDGAIAGLIGSLGGVVLGVSAQSIQARWQRRWQVADRGNDMARAQSDRLWQERRVAYSAFMEAASDLMRRLDFAWKMKADLPPTAEVPAGHPYFAATTEAMNALHEALNTASRRAEEVNLLTQSAAIVVSVNGLISVIASVDFNEVHEGNHEFNQQRPALATELAGMYRAFTAAARAELGIPALERPHGA</sequence>
<proteinExistence type="predicted"/>
<keyword evidence="2" id="KW-1185">Reference proteome</keyword>
<gene>
    <name evidence="1" type="ORF">ACFPN6_09095</name>
</gene>
<reference evidence="2" key="1">
    <citation type="journal article" date="2019" name="Int. J. Syst. Evol. Microbiol.">
        <title>The Global Catalogue of Microorganisms (GCM) 10K type strain sequencing project: providing services to taxonomists for standard genome sequencing and annotation.</title>
        <authorList>
            <consortium name="The Broad Institute Genomics Platform"/>
            <consortium name="The Broad Institute Genome Sequencing Center for Infectious Disease"/>
            <person name="Wu L."/>
            <person name="Ma J."/>
        </authorList>
    </citation>
    <scope>NUCLEOTIDE SEQUENCE [LARGE SCALE GENOMIC DNA]</scope>
    <source>
        <strain evidence="2">CCM 8479</strain>
    </source>
</reference>
<evidence type="ECO:0000313" key="2">
    <source>
        <dbReference type="Proteomes" id="UP001596156"/>
    </source>
</evidence>
<dbReference type="RefSeq" id="WP_344643336.1">
    <property type="nucleotide sequence ID" value="NZ_BAAASS010000004.1"/>
</dbReference>
<protein>
    <submittedName>
        <fullName evidence="1">Uncharacterized protein</fullName>
    </submittedName>
</protein>
<name>A0ABW0D4L1_STRFI</name>
<accession>A0ABW0D4L1</accession>